<accession>A0A9Q0J0F1</accession>
<evidence type="ECO:0000313" key="3">
    <source>
        <dbReference type="Proteomes" id="UP001141552"/>
    </source>
</evidence>
<dbReference type="AlphaFoldDB" id="A0A9Q0J0F1"/>
<comment type="caution">
    <text evidence="1">The sequence shown here is derived from an EMBL/GenBank/DDBJ whole genome shotgun (WGS) entry which is preliminary data.</text>
</comment>
<name>A0A9Q0J0F1_9ROSI</name>
<evidence type="ECO:0000313" key="1">
    <source>
        <dbReference type="EMBL" id="KAJ4823694.1"/>
    </source>
</evidence>
<keyword evidence="3" id="KW-1185">Reference proteome</keyword>
<evidence type="ECO:0000313" key="2">
    <source>
        <dbReference type="EMBL" id="KAJ4844314.1"/>
    </source>
</evidence>
<reference evidence="1" key="1">
    <citation type="submission" date="2022-02" db="EMBL/GenBank/DDBJ databases">
        <authorList>
            <person name="Henning P.M."/>
            <person name="McCubbin A.G."/>
            <person name="Shore J.S."/>
        </authorList>
    </citation>
    <scope>NUCLEOTIDE SEQUENCE</scope>
    <source>
        <strain evidence="1">F60SS</strain>
        <tissue evidence="1">Leaves</tissue>
    </source>
</reference>
<sequence>MGWVLETGNERVYNGGDVEMLESPSFILGHHPRYFNMQKSFWLGYLSKVNLYLSFHIGFGQPGTWSLWCMSLHVYRINP</sequence>
<reference evidence="1" key="2">
    <citation type="journal article" date="2023" name="Plants (Basel)">
        <title>Annotation of the Turnera subulata (Passifloraceae) Draft Genome Reveals the S-Locus Evolved after the Divergence of Turneroideae from Passifloroideae in a Stepwise Manner.</title>
        <authorList>
            <person name="Henning P.M."/>
            <person name="Roalson E.H."/>
            <person name="Mir W."/>
            <person name="McCubbin A.G."/>
            <person name="Shore J.S."/>
        </authorList>
    </citation>
    <scope>NUCLEOTIDE SEQUENCE</scope>
    <source>
        <strain evidence="1">F60SS</strain>
    </source>
</reference>
<organism evidence="1 3">
    <name type="scientific">Turnera subulata</name>
    <dbReference type="NCBI Taxonomy" id="218843"/>
    <lineage>
        <taxon>Eukaryota</taxon>
        <taxon>Viridiplantae</taxon>
        <taxon>Streptophyta</taxon>
        <taxon>Embryophyta</taxon>
        <taxon>Tracheophyta</taxon>
        <taxon>Spermatophyta</taxon>
        <taxon>Magnoliopsida</taxon>
        <taxon>eudicotyledons</taxon>
        <taxon>Gunneridae</taxon>
        <taxon>Pentapetalae</taxon>
        <taxon>rosids</taxon>
        <taxon>fabids</taxon>
        <taxon>Malpighiales</taxon>
        <taxon>Passifloraceae</taxon>
        <taxon>Turnera</taxon>
    </lineage>
</organism>
<dbReference type="Proteomes" id="UP001141552">
    <property type="component" value="Unassembled WGS sequence"/>
</dbReference>
<protein>
    <submittedName>
        <fullName evidence="1">Uncharacterized protein</fullName>
    </submittedName>
</protein>
<dbReference type="EMBL" id="JAKUCV010001989">
    <property type="protein sequence ID" value="KAJ4844314.1"/>
    <property type="molecule type" value="Genomic_DNA"/>
</dbReference>
<gene>
    <name evidence="2" type="ORF">Tsubulata_016379</name>
    <name evidence="1" type="ORF">Tsubulata_046855</name>
</gene>
<feature type="non-terminal residue" evidence="1">
    <location>
        <position position="79"/>
    </location>
</feature>
<dbReference type="EMBL" id="JAKUCV010007385">
    <property type="protein sequence ID" value="KAJ4823694.1"/>
    <property type="molecule type" value="Genomic_DNA"/>
</dbReference>
<proteinExistence type="predicted"/>